<dbReference type="InterPro" id="IPR051056">
    <property type="entry name" value="Glycosyl_Hydrolase_73"/>
</dbReference>
<dbReference type="Gene3D" id="1.10.530.10">
    <property type="match status" value="1"/>
</dbReference>
<dbReference type="PANTHER" id="PTHR33308">
    <property type="entry name" value="PEPTIDOGLYCAN HYDROLASE FLGJ"/>
    <property type="match status" value="1"/>
</dbReference>
<evidence type="ECO:0000259" key="4">
    <source>
        <dbReference type="SMART" id="SM00047"/>
    </source>
</evidence>
<feature type="domain" description="Mannosyl-glycoprotein endo-beta-N-acetylglucosamidase-like" evidence="4">
    <location>
        <begin position="67"/>
        <end position="229"/>
    </location>
</feature>
<accession>A0A1G7TG26</accession>
<dbReference type="GO" id="GO:0004040">
    <property type="term" value="F:amidase activity"/>
    <property type="evidence" value="ECO:0007669"/>
    <property type="project" value="InterPro"/>
</dbReference>
<evidence type="ECO:0000313" key="6">
    <source>
        <dbReference type="Proteomes" id="UP000199708"/>
    </source>
</evidence>
<dbReference type="STRING" id="120956.SAMN05421791_1068"/>
<dbReference type="SMART" id="SM00047">
    <property type="entry name" value="LYZ2"/>
    <property type="match status" value="1"/>
</dbReference>
<dbReference type="PRINTS" id="PR01002">
    <property type="entry name" value="FLGFLGJ"/>
</dbReference>
<feature type="transmembrane region" description="Helical" evidence="3">
    <location>
        <begin position="36"/>
        <end position="58"/>
    </location>
</feature>
<dbReference type="Proteomes" id="UP000199708">
    <property type="component" value="Unassembled WGS sequence"/>
</dbReference>
<sequence length="231" mass="26969">MQKKRKKTSRPRKKAFKNNKKFKQFKRWQEAFFKRLGCLSFFIIIFAGLVLILFVRWISQPLPSIDQNEVSQSERILKEQFIVELVPTAQALQREFGVYASVSLAQAILESDFGRSQLASQHHNLYGIKTSADDPNSALYPTMEFFDGEWVEINDYFKVYPSWQASMREHALLMINGTSWDPNQYQAVLEAKDFQSQAQALQDSGYATDPTYGEKLIHMIEDWQLYQYDQP</sequence>
<keyword evidence="3" id="KW-0472">Membrane</keyword>
<name>A0A1G7TG26_9LACT</name>
<keyword evidence="3" id="KW-0812">Transmembrane</keyword>
<comment type="similarity">
    <text evidence="1">Belongs to the glycosyl hydrolase 73 family.</text>
</comment>
<dbReference type="PANTHER" id="PTHR33308:SF9">
    <property type="entry name" value="PEPTIDOGLYCAN HYDROLASE FLGJ"/>
    <property type="match status" value="1"/>
</dbReference>
<evidence type="ECO:0000256" key="2">
    <source>
        <dbReference type="ARBA" id="ARBA00022801"/>
    </source>
</evidence>
<dbReference type="AlphaFoldDB" id="A0A1G7TG26"/>
<reference evidence="5 6" key="1">
    <citation type="submission" date="2016-10" db="EMBL/GenBank/DDBJ databases">
        <authorList>
            <person name="de Groot N.N."/>
        </authorList>
    </citation>
    <scope>NUCLEOTIDE SEQUENCE [LARGE SCALE GENOMIC DNA]</scope>
    <source>
        <strain evidence="5 6">ATCC BAA-466</strain>
    </source>
</reference>
<keyword evidence="2 5" id="KW-0378">Hydrolase</keyword>
<keyword evidence="6" id="KW-1185">Reference proteome</keyword>
<dbReference type="RefSeq" id="WP_090290020.1">
    <property type="nucleotide sequence ID" value="NZ_FNCK01000006.1"/>
</dbReference>
<organism evidence="5 6">
    <name type="scientific">Facklamia miroungae</name>
    <dbReference type="NCBI Taxonomy" id="120956"/>
    <lineage>
        <taxon>Bacteria</taxon>
        <taxon>Bacillati</taxon>
        <taxon>Bacillota</taxon>
        <taxon>Bacilli</taxon>
        <taxon>Lactobacillales</taxon>
        <taxon>Aerococcaceae</taxon>
        <taxon>Facklamia</taxon>
    </lineage>
</organism>
<evidence type="ECO:0000313" key="5">
    <source>
        <dbReference type="EMBL" id="SDG34306.1"/>
    </source>
</evidence>
<proteinExistence type="inferred from homology"/>
<dbReference type="OrthoDB" id="977752at2"/>
<gene>
    <name evidence="5" type="ORF">SAMN05421791_1068</name>
</gene>
<evidence type="ECO:0000256" key="1">
    <source>
        <dbReference type="ARBA" id="ARBA00010266"/>
    </source>
</evidence>
<dbReference type="Pfam" id="PF01832">
    <property type="entry name" value="Glucosaminidase"/>
    <property type="match status" value="1"/>
</dbReference>
<dbReference type="InterPro" id="IPR002901">
    <property type="entry name" value="MGlyc_endo_b_GlcNAc-like_dom"/>
</dbReference>
<dbReference type="Gene3D" id="4.10.80.30">
    <property type="entry name" value="DNA polymerase, domain 6"/>
    <property type="match status" value="1"/>
</dbReference>
<keyword evidence="3" id="KW-1133">Transmembrane helix</keyword>
<protein>
    <submittedName>
        <fullName evidence="5">Flagellum-specific peptidoglycan hydrolase FlgJ</fullName>
    </submittedName>
</protein>
<evidence type="ECO:0000256" key="3">
    <source>
        <dbReference type="SAM" id="Phobius"/>
    </source>
</evidence>
<dbReference type="EMBL" id="FNCK01000006">
    <property type="protein sequence ID" value="SDG34306.1"/>
    <property type="molecule type" value="Genomic_DNA"/>
</dbReference>